<organism evidence="1 2">
    <name type="scientific">Brenneria roseae subsp. americana</name>
    <dbReference type="NCBI Taxonomy" id="1508507"/>
    <lineage>
        <taxon>Bacteria</taxon>
        <taxon>Pseudomonadati</taxon>
        <taxon>Pseudomonadota</taxon>
        <taxon>Gammaproteobacteria</taxon>
        <taxon>Enterobacterales</taxon>
        <taxon>Pectobacteriaceae</taxon>
        <taxon>Brenneria</taxon>
    </lineage>
</organism>
<reference evidence="1 2" key="1">
    <citation type="submission" date="2018-04" db="EMBL/GenBank/DDBJ databases">
        <title>Brenneria corticis sp.nov.</title>
        <authorList>
            <person name="Li Y."/>
        </authorList>
    </citation>
    <scope>NUCLEOTIDE SEQUENCE [LARGE SCALE GENOMIC DNA]</scope>
    <source>
        <strain evidence="1 2">LMG 27715</strain>
    </source>
</reference>
<protein>
    <recommendedName>
        <fullName evidence="3">DUF2589 domain-containing protein</fullName>
    </recommendedName>
</protein>
<evidence type="ECO:0000313" key="1">
    <source>
        <dbReference type="EMBL" id="PWC13656.1"/>
    </source>
</evidence>
<accession>A0A2U1TW72</accession>
<name>A0A2U1TW72_9GAMM</name>
<dbReference type="EMBL" id="QDKJ01000004">
    <property type="protein sequence ID" value="PWC13656.1"/>
    <property type="molecule type" value="Genomic_DNA"/>
</dbReference>
<gene>
    <name evidence="1" type="ORF">B4923_06830</name>
</gene>
<evidence type="ECO:0008006" key="3">
    <source>
        <dbReference type="Google" id="ProtNLM"/>
    </source>
</evidence>
<keyword evidence="2" id="KW-1185">Reference proteome</keyword>
<dbReference type="RefSeq" id="WP_109053605.1">
    <property type="nucleotide sequence ID" value="NZ_QDKJ01000004.1"/>
</dbReference>
<dbReference type="Proteomes" id="UP000245138">
    <property type="component" value="Unassembled WGS sequence"/>
</dbReference>
<sequence length="210" mass="22774">MANEIANQFNGLPMNTLIGAPLQAACEAQVMLARATADFIDEIGFNTTYKDNEKKTVDKKTVRSVAFEFQQNIPTAKADGSGEIEKYDLQDMVINVPLLSIVNIPALAVKKVDITFDMEVKSATEDKRASDENMELNAGGGLFGWGVKIKGNVSAHQESTRKTDNSAKYHIEVHASDDGMPEGLSRVLDIMQSAIQPIPKPENTNSAGTS</sequence>
<dbReference type="Pfam" id="PF11655">
    <property type="entry name" value="DUF2589"/>
    <property type="match status" value="1"/>
</dbReference>
<dbReference type="InterPro" id="IPR024510">
    <property type="entry name" value="DUF2589"/>
</dbReference>
<dbReference type="AlphaFoldDB" id="A0A2U1TW72"/>
<dbReference type="OrthoDB" id="1043330at2"/>
<comment type="caution">
    <text evidence="1">The sequence shown here is derived from an EMBL/GenBank/DDBJ whole genome shotgun (WGS) entry which is preliminary data.</text>
</comment>
<evidence type="ECO:0000313" key="2">
    <source>
        <dbReference type="Proteomes" id="UP000245138"/>
    </source>
</evidence>
<proteinExistence type="predicted"/>